<dbReference type="SUPFAM" id="SSF53335">
    <property type="entry name" value="S-adenosyl-L-methionine-dependent methyltransferases"/>
    <property type="match status" value="1"/>
</dbReference>
<dbReference type="Gene3D" id="1.10.8.100">
    <property type="entry name" value="Ribosomal RNA adenine dimethylase-like, domain 2"/>
    <property type="match status" value="1"/>
</dbReference>
<dbReference type="PROSITE" id="PS51689">
    <property type="entry name" value="SAM_RNA_A_N6_MT"/>
    <property type="match status" value="1"/>
</dbReference>
<organism evidence="8">
    <name type="scientific">hydrothermal vent metagenome</name>
    <dbReference type="NCBI Taxonomy" id="652676"/>
    <lineage>
        <taxon>unclassified sequences</taxon>
        <taxon>metagenomes</taxon>
        <taxon>ecological metagenomes</taxon>
    </lineage>
</organism>
<dbReference type="InterPro" id="IPR020598">
    <property type="entry name" value="rRNA_Ade_methylase_Trfase_N"/>
</dbReference>
<dbReference type="InterPro" id="IPR020596">
    <property type="entry name" value="rRNA_Ade_Mease_Trfase_CS"/>
</dbReference>
<dbReference type="AlphaFoldDB" id="A0A3B0WHM5"/>
<keyword evidence="5" id="KW-0949">S-adenosyl-L-methionine</keyword>
<name>A0A3B0WHM5_9ZZZZ</name>
<dbReference type="EC" id="2.1.1.182" evidence="8"/>
<sequence>MQHHAKKRFGQNFLVDTSIINLIVDSIQPETEDLMIEIGPGLGAMTKPLLSRLNHLNVIELDRDIIPKLINNCIFSDATNKHKLTVNQQDVLKFDFENFHSQHPSGKKLRIVGNLPYNISTPVLFHLLKYRYLIQDMHFMLQKEVVDRIVAVPGIKNYGRLSVMLQTFCETQSLFEVPPYAFQPAPKVDSAILRLQPKTQFENIITDFTQYEKLIRQAFSQRRKTLKNTLKDLCSIQQIEQAGLSPGQRAEELSISDFVNLYKTLKTL</sequence>
<dbReference type="Gene3D" id="3.40.50.150">
    <property type="entry name" value="Vaccinia Virus protein VP39"/>
    <property type="match status" value="1"/>
</dbReference>
<evidence type="ECO:0000256" key="6">
    <source>
        <dbReference type="ARBA" id="ARBA00022884"/>
    </source>
</evidence>
<evidence type="ECO:0000256" key="2">
    <source>
        <dbReference type="ARBA" id="ARBA00022552"/>
    </source>
</evidence>
<evidence type="ECO:0000256" key="4">
    <source>
        <dbReference type="ARBA" id="ARBA00022679"/>
    </source>
</evidence>
<keyword evidence="2" id="KW-0698">rRNA processing</keyword>
<dbReference type="InterPro" id="IPR001737">
    <property type="entry name" value="KsgA/Erm"/>
</dbReference>
<dbReference type="GO" id="GO:0005829">
    <property type="term" value="C:cytosol"/>
    <property type="evidence" value="ECO:0007669"/>
    <property type="project" value="TreeGrafter"/>
</dbReference>
<dbReference type="NCBIfam" id="TIGR00755">
    <property type="entry name" value="ksgA"/>
    <property type="match status" value="1"/>
</dbReference>
<proteinExistence type="inferred from homology"/>
<evidence type="ECO:0000256" key="5">
    <source>
        <dbReference type="ARBA" id="ARBA00022691"/>
    </source>
</evidence>
<dbReference type="PROSITE" id="PS01131">
    <property type="entry name" value="RRNA_A_DIMETH"/>
    <property type="match status" value="1"/>
</dbReference>
<keyword evidence="1" id="KW-0963">Cytoplasm</keyword>
<evidence type="ECO:0000256" key="1">
    <source>
        <dbReference type="ARBA" id="ARBA00022490"/>
    </source>
</evidence>
<dbReference type="GO" id="GO:0052908">
    <property type="term" value="F:16S rRNA (adenine(1518)-N(6)/adenine(1519)-N(6))-dimethyltransferase activity"/>
    <property type="evidence" value="ECO:0007669"/>
    <property type="project" value="UniProtKB-EC"/>
</dbReference>
<evidence type="ECO:0000259" key="7">
    <source>
        <dbReference type="SMART" id="SM00650"/>
    </source>
</evidence>
<dbReference type="InterPro" id="IPR011530">
    <property type="entry name" value="rRNA_adenine_dimethylase"/>
</dbReference>
<dbReference type="PANTHER" id="PTHR11727">
    <property type="entry name" value="DIMETHYLADENOSINE TRANSFERASE"/>
    <property type="match status" value="1"/>
</dbReference>
<dbReference type="SMART" id="SM00650">
    <property type="entry name" value="rADc"/>
    <property type="match status" value="1"/>
</dbReference>
<keyword evidence="6" id="KW-0694">RNA-binding</keyword>
<reference evidence="8" key="1">
    <citation type="submission" date="2018-06" db="EMBL/GenBank/DDBJ databases">
        <authorList>
            <person name="Zhirakovskaya E."/>
        </authorList>
    </citation>
    <scope>NUCLEOTIDE SEQUENCE</scope>
</reference>
<dbReference type="InterPro" id="IPR023165">
    <property type="entry name" value="rRNA_Ade_diMease-like_C"/>
</dbReference>
<dbReference type="InterPro" id="IPR029063">
    <property type="entry name" value="SAM-dependent_MTases_sf"/>
</dbReference>
<dbReference type="PANTHER" id="PTHR11727:SF7">
    <property type="entry name" value="DIMETHYLADENOSINE TRANSFERASE-RELATED"/>
    <property type="match status" value="1"/>
</dbReference>
<protein>
    <submittedName>
        <fullName evidence="8">SSU rRNA (Adenine(1518)-N(6)/adenine(1519)-N(6))-dimethyltransferase</fullName>
        <ecNumber evidence="8">2.1.1.182</ecNumber>
    </submittedName>
</protein>
<accession>A0A3B0WHM5</accession>
<evidence type="ECO:0000313" key="8">
    <source>
        <dbReference type="EMBL" id="VAW51823.1"/>
    </source>
</evidence>
<keyword evidence="4 8" id="KW-0808">Transferase</keyword>
<gene>
    <name evidence="8" type="ORF">MNBD_GAMMA06-2140</name>
</gene>
<evidence type="ECO:0000256" key="3">
    <source>
        <dbReference type="ARBA" id="ARBA00022603"/>
    </source>
</evidence>
<dbReference type="GO" id="GO:0003723">
    <property type="term" value="F:RNA binding"/>
    <property type="evidence" value="ECO:0007669"/>
    <property type="project" value="UniProtKB-KW"/>
</dbReference>
<dbReference type="FunFam" id="1.10.8.100:FF:000001">
    <property type="entry name" value="Ribosomal RNA small subunit methyltransferase A"/>
    <property type="match status" value="1"/>
</dbReference>
<keyword evidence="3 8" id="KW-0489">Methyltransferase</keyword>
<dbReference type="EMBL" id="UOFD01000036">
    <property type="protein sequence ID" value="VAW51823.1"/>
    <property type="molecule type" value="Genomic_DNA"/>
</dbReference>
<dbReference type="Pfam" id="PF00398">
    <property type="entry name" value="RrnaAD"/>
    <property type="match status" value="1"/>
</dbReference>
<feature type="domain" description="Ribosomal RNA adenine methylase transferase N-terminal" evidence="7">
    <location>
        <begin position="19"/>
        <end position="199"/>
    </location>
</feature>
<dbReference type="HAMAP" id="MF_00607">
    <property type="entry name" value="16SrRNA_methyltr_A"/>
    <property type="match status" value="1"/>
</dbReference>